<dbReference type="SUPFAM" id="SSF69593">
    <property type="entry name" value="Glycerol-3-phosphate (1)-acyltransferase"/>
    <property type="match status" value="1"/>
</dbReference>
<dbReference type="PANTHER" id="PTHR10434:SF9">
    <property type="entry name" value="PHOSPHOLIPID_GLYCEROL ACYLTRANSFERASE DOMAIN-CONTAINING PROTEIN"/>
    <property type="match status" value="1"/>
</dbReference>
<keyword evidence="6" id="KW-1185">Reference proteome</keyword>
<evidence type="ECO:0000256" key="3">
    <source>
        <dbReference type="ARBA" id="ARBA00023315"/>
    </source>
</evidence>
<evidence type="ECO:0000259" key="4">
    <source>
        <dbReference type="SMART" id="SM00563"/>
    </source>
</evidence>
<dbReference type="PANTHER" id="PTHR10434">
    <property type="entry name" value="1-ACYL-SN-GLYCEROL-3-PHOSPHATE ACYLTRANSFERASE"/>
    <property type="match status" value="1"/>
</dbReference>
<feature type="domain" description="Phospholipid/glycerol acyltransferase" evidence="4">
    <location>
        <begin position="50"/>
        <end position="162"/>
    </location>
</feature>
<evidence type="ECO:0000313" key="6">
    <source>
        <dbReference type="Proteomes" id="UP000503018"/>
    </source>
</evidence>
<dbReference type="GO" id="GO:0003841">
    <property type="term" value="F:1-acylglycerol-3-phosphate O-acyltransferase activity"/>
    <property type="evidence" value="ECO:0007669"/>
    <property type="project" value="TreeGrafter"/>
</dbReference>
<sequence>MAVEADDAPALVSDVQPGPVSRLVKDLLLWLYRRRGWRAEGEVPEPRRFVIIAAPHTSNWDFLYYLGLTQELGLDTRFMAKTSLFRWPLGGFMRAMGGIAVDRSSSHNYVQAMVDEFARRKEFILTIAPEGTRGRTRRWKTGFYQIALAAKVPLVVGMMDYGRKMGGLGPVIWPTGDFRADMEKVLAIYKSCVPRHPELAVTGIGQITGEDE</sequence>
<dbReference type="GO" id="GO:0006654">
    <property type="term" value="P:phosphatidic acid biosynthetic process"/>
    <property type="evidence" value="ECO:0007669"/>
    <property type="project" value="TreeGrafter"/>
</dbReference>
<dbReference type="CDD" id="cd07988">
    <property type="entry name" value="LPLAT_ABO13168-like"/>
    <property type="match status" value="1"/>
</dbReference>
<protein>
    <submittedName>
        <fullName evidence="5">Acyltransferase</fullName>
    </submittedName>
</protein>
<proteinExistence type="predicted"/>
<reference evidence="5 6" key="1">
    <citation type="submission" date="2020-01" db="EMBL/GenBank/DDBJ databases">
        <title>Sphingomonas sp. strain CSW-10.</title>
        <authorList>
            <person name="Chen W.-M."/>
        </authorList>
    </citation>
    <scope>NUCLEOTIDE SEQUENCE [LARGE SCALE GENOMIC DNA]</scope>
    <source>
        <strain evidence="5 6">CSW-10</strain>
    </source>
</reference>
<dbReference type="KEGG" id="slan:GV829_03585"/>
<evidence type="ECO:0000313" key="5">
    <source>
        <dbReference type="EMBL" id="QJQ33550.1"/>
    </source>
</evidence>
<keyword evidence="3 5" id="KW-0012">Acyltransferase</keyword>
<gene>
    <name evidence="5" type="ORF">GV829_03585</name>
</gene>
<organism evidence="5 6">
    <name type="scientific">Sphingomonas lacunae</name>
    <dbReference type="NCBI Taxonomy" id="2698828"/>
    <lineage>
        <taxon>Bacteria</taxon>
        <taxon>Pseudomonadati</taxon>
        <taxon>Pseudomonadota</taxon>
        <taxon>Alphaproteobacteria</taxon>
        <taxon>Sphingomonadales</taxon>
        <taxon>Sphingomonadaceae</taxon>
        <taxon>Sphingomonas</taxon>
    </lineage>
</organism>
<accession>A0A6M4AYW2</accession>
<evidence type="ECO:0000256" key="1">
    <source>
        <dbReference type="ARBA" id="ARBA00005189"/>
    </source>
</evidence>
<dbReference type="EMBL" id="CP053015">
    <property type="protein sequence ID" value="QJQ33550.1"/>
    <property type="molecule type" value="Genomic_DNA"/>
</dbReference>
<keyword evidence="2 5" id="KW-0808">Transferase</keyword>
<name>A0A6M4AYW2_9SPHN</name>
<dbReference type="InterPro" id="IPR002123">
    <property type="entry name" value="Plipid/glycerol_acylTrfase"/>
</dbReference>
<comment type="pathway">
    <text evidence="1">Lipid metabolism.</text>
</comment>
<dbReference type="Pfam" id="PF01553">
    <property type="entry name" value="Acyltransferase"/>
    <property type="match status" value="1"/>
</dbReference>
<evidence type="ECO:0000256" key="2">
    <source>
        <dbReference type="ARBA" id="ARBA00022679"/>
    </source>
</evidence>
<dbReference type="SMART" id="SM00563">
    <property type="entry name" value="PlsC"/>
    <property type="match status" value="1"/>
</dbReference>
<dbReference type="Proteomes" id="UP000503018">
    <property type="component" value="Chromosome"/>
</dbReference>
<dbReference type="AlphaFoldDB" id="A0A6M4AYW2"/>